<evidence type="ECO:0000256" key="3">
    <source>
        <dbReference type="ARBA" id="ARBA00022723"/>
    </source>
</evidence>
<dbReference type="SMART" id="SM00702">
    <property type="entry name" value="P4Hc"/>
    <property type="match status" value="1"/>
</dbReference>
<dbReference type="InterPro" id="IPR017941">
    <property type="entry name" value="Rieske_2Fe-2S"/>
</dbReference>
<dbReference type="InterPro" id="IPR036922">
    <property type="entry name" value="Rieske_2Fe-2S_sf"/>
</dbReference>
<proteinExistence type="predicted"/>
<evidence type="ECO:0000256" key="2">
    <source>
        <dbReference type="ARBA" id="ARBA00022714"/>
    </source>
</evidence>
<feature type="region of interest" description="Disordered" evidence="9">
    <location>
        <begin position="425"/>
        <end position="462"/>
    </location>
</feature>
<dbReference type="GO" id="GO:0031418">
    <property type="term" value="F:L-ascorbic acid binding"/>
    <property type="evidence" value="ECO:0007669"/>
    <property type="project" value="UniProtKB-KW"/>
</dbReference>
<dbReference type="GeneID" id="20228557"/>
<dbReference type="OrthoDB" id="1736837at2759"/>
<evidence type="ECO:0000256" key="4">
    <source>
        <dbReference type="ARBA" id="ARBA00022896"/>
    </source>
</evidence>
<name>F0YG41_AURAN</name>
<dbReference type="eggNOG" id="KOG1971">
    <property type="taxonomic scope" value="Eukaryota"/>
</dbReference>
<dbReference type="PANTHER" id="PTHR24014">
    <property type="entry name" value="2-OXOGLUTARATE AND IRON-DEPENDENT OXYGENASE DOMAIN-CONTAINING PROTEIN 2"/>
    <property type="match status" value="1"/>
</dbReference>
<gene>
    <name evidence="11" type="ORF">AURANDRAFT_72111</name>
</gene>
<dbReference type="Gene3D" id="2.102.10.10">
    <property type="entry name" value="Rieske [2Fe-2S] iron-sulphur domain"/>
    <property type="match status" value="1"/>
</dbReference>
<dbReference type="Proteomes" id="UP000002729">
    <property type="component" value="Unassembled WGS sequence"/>
</dbReference>
<dbReference type="Pfam" id="PF00355">
    <property type="entry name" value="Rieske"/>
    <property type="match status" value="1"/>
</dbReference>
<evidence type="ECO:0000259" key="10">
    <source>
        <dbReference type="PROSITE" id="PS51296"/>
    </source>
</evidence>
<evidence type="ECO:0000256" key="8">
    <source>
        <dbReference type="ARBA" id="ARBA00023014"/>
    </source>
</evidence>
<comment type="cofactor">
    <cofactor evidence="1">
        <name>L-ascorbate</name>
        <dbReference type="ChEBI" id="CHEBI:38290"/>
    </cofactor>
</comment>
<keyword evidence="3" id="KW-0479">Metal-binding</keyword>
<dbReference type="EMBL" id="GL833138">
    <property type="protein sequence ID" value="EGB05942.1"/>
    <property type="molecule type" value="Genomic_DNA"/>
</dbReference>
<dbReference type="KEGG" id="aaf:AURANDRAFT_72111"/>
<dbReference type="SUPFAM" id="SSF52540">
    <property type="entry name" value="P-loop containing nucleoside triphosphate hydrolases"/>
    <property type="match status" value="1"/>
</dbReference>
<feature type="region of interest" description="Disordered" evidence="9">
    <location>
        <begin position="990"/>
        <end position="1016"/>
    </location>
</feature>
<protein>
    <recommendedName>
        <fullName evidence="10">Rieske domain-containing protein</fullName>
    </recommendedName>
</protein>
<dbReference type="GO" id="GO:0005506">
    <property type="term" value="F:iron ion binding"/>
    <property type="evidence" value="ECO:0007669"/>
    <property type="project" value="InterPro"/>
</dbReference>
<keyword evidence="4" id="KW-0847">Vitamin C</keyword>
<accession>F0YG41</accession>
<dbReference type="CDD" id="cd03467">
    <property type="entry name" value="Rieske"/>
    <property type="match status" value="1"/>
</dbReference>
<dbReference type="Pfam" id="PF13469">
    <property type="entry name" value="Sulfotransfer_3"/>
    <property type="match status" value="1"/>
</dbReference>
<evidence type="ECO:0000256" key="7">
    <source>
        <dbReference type="ARBA" id="ARBA00023004"/>
    </source>
</evidence>
<sequence>MANLGQHEFYEYWILEVGPIWVRSEPCHEKGERVGHEKQGTYVASARRVGNWVELVGRYRDADNRPCGGWMMVDGRDKGLGLLLRRLDGAEAVAAKLQQVKRDALADALSPANQERYDVRAEIEAARAGGDSDSDDDADELRAGLGGFAPDAWARRPILFVGGLHRSGTTTFTSLLNESPLVAGFRDTDAPEDEGQHLQDVVPTDESFGGVGRFALEESFHWTEDTARPEPRASAPKLLEAWDAHWTSGLPAKKRRARVPVLLEKSPANLVHLRWLRAAFGARARFVVMARHPLAVAFATRKFMQQRAARVFLWCYKRIADAEPTDEPPPPLRDCLANWVEAMELFTADDELLGRPTRVVRLDEFRDDPRAAVAAVEAACLGGASLRVPLAAYEKVSKRDADEVYRAQWRDWPWEDHEARIPGRVAENVRDRPRDDDDEGCADDDDAPPAPAPATSSRRAAASQLPLKEADWEEICWLQDEIGASTIIAEFGDAFENKWDTLDDDSDDEAATVVVRDEPAPAGADAEIRRAWPTLDKAQRASVKAFLAENELALAYAKQALEPRLFRADEHRRWIRPELLAVADAWRRDARAGFAGVDALCRVEAPGVVSFPALTDDFCDALVREVDHYRRSGLPSRNPNSMNQYGLILNDVGMRGTFSAFLKYVLLPVGARLFGDDRDRSRAVGGEAHAGEDWGGSSLDDHHTFVVQYAKGRDIHLDMHIDECDVTFNFGLTDAARFAGNDLTFCGMYYAETHRRRSATYKHARGRCVVHSGKRRHGALDIEDGERASLIMWTKSSAFRATAEYARRNVRALNHSGGADRVCLSYSHDPDYKRLMPKGLQYSMVDDGPLATAAPPPPTRKAWRTVCDEAKLKNDQSRRLVLEAENEQVVVFRHRRKLFAIDNRCAHQGGNLCAGDVEDLGTVMRHRTKAPPKSVNACLEDGVVRCPRHGLCFNIRTGEYVDDPDSGTLRQRVFPVRSKDGKIQVQVDVLRKDGDAAAPPPPPAAGSFRDFLKSRA</sequence>
<dbReference type="GO" id="GO:0016705">
    <property type="term" value="F:oxidoreductase activity, acting on paired donors, with incorporation or reduction of molecular oxygen"/>
    <property type="evidence" value="ECO:0007669"/>
    <property type="project" value="InterPro"/>
</dbReference>
<feature type="domain" description="Rieske" evidence="10">
    <location>
        <begin position="864"/>
        <end position="985"/>
    </location>
</feature>
<dbReference type="InterPro" id="IPR027417">
    <property type="entry name" value="P-loop_NTPase"/>
</dbReference>
<keyword evidence="7" id="KW-0408">Iron</keyword>
<organism evidence="12">
    <name type="scientific">Aureococcus anophagefferens</name>
    <name type="common">Harmful bloom alga</name>
    <dbReference type="NCBI Taxonomy" id="44056"/>
    <lineage>
        <taxon>Eukaryota</taxon>
        <taxon>Sar</taxon>
        <taxon>Stramenopiles</taxon>
        <taxon>Ochrophyta</taxon>
        <taxon>Pelagophyceae</taxon>
        <taxon>Pelagomonadales</taxon>
        <taxon>Pelagomonadaceae</taxon>
        <taxon>Aureococcus</taxon>
    </lineage>
</organism>
<feature type="compositionally biased region" description="Basic and acidic residues" evidence="9">
    <location>
        <begin position="425"/>
        <end position="435"/>
    </location>
</feature>
<feature type="compositionally biased region" description="Low complexity" evidence="9">
    <location>
        <begin position="453"/>
        <end position="462"/>
    </location>
</feature>
<keyword evidence="6" id="KW-0560">Oxidoreductase</keyword>
<evidence type="ECO:0000256" key="5">
    <source>
        <dbReference type="ARBA" id="ARBA00022964"/>
    </source>
</evidence>
<dbReference type="PROSITE" id="PS51296">
    <property type="entry name" value="RIESKE"/>
    <property type="match status" value="1"/>
</dbReference>
<feature type="compositionally biased region" description="Acidic residues" evidence="9">
    <location>
        <begin position="436"/>
        <end position="447"/>
    </location>
</feature>
<dbReference type="AlphaFoldDB" id="F0YG41"/>
<keyword evidence="5" id="KW-0223">Dioxygenase</keyword>
<evidence type="ECO:0000256" key="1">
    <source>
        <dbReference type="ARBA" id="ARBA00001961"/>
    </source>
</evidence>
<evidence type="ECO:0000256" key="6">
    <source>
        <dbReference type="ARBA" id="ARBA00023002"/>
    </source>
</evidence>
<dbReference type="SUPFAM" id="SSF50022">
    <property type="entry name" value="ISP domain"/>
    <property type="match status" value="1"/>
</dbReference>
<dbReference type="GO" id="GO:0051537">
    <property type="term" value="F:2 iron, 2 sulfur cluster binding"/>
    <property type="evidence" value="ECO:0007669"/>
    <property type="project" value="UniProtKB-KW"/>
</dbReference>
<dbReference type="Pfam" id="PF25238">
    <property type="entry name" value="OGFOD2-like"/>
    <property type="match status" value="1"/>
</dbReference>
<evidence type="ECO:0000256" key="9">
    <source>
        <dbReference type="SAM" id="MobiDB-lite"/>
    </source>
</evidence>
<evidence type="ECO:0000313" key="11">
    <source>
        <dbReference type="EMBL" id="EGB05942.1"/>
    </source>
</evidence>
<reference evidence="11 12" key="1">
    <citation type="journal article" date="2011" name="Proc. Natl. Acad. Sci. U.S.A.">
        <title>Niche of harmful alga Aureococcus anophagefferens revealed through ecogenomics.</title>
        <authorList>
            <person name="Gobler C.J."/>
            <person name="Berry D.L."/>
            <person name="Dyhrman S.T."/>
            <person name="Wilhelm S.W."/>
            <person name="Salamov A."/>
            <person name="Lobanov A.V."/>
            <person name="Zhang Y."/>
            <person name="Collier J.L."/>
            <person name="Wurch L.L."/>
            <person name="Kustka A.B."/>
            <person name="Dill B.D."/>
            <person name="Shah M."/>
            <person name="VerBerkmoes N.C."/>
            <person name="Kuo A."/>
            <person name="Terry A."/>
            <person name="Pangilinan J."/>
            <person name="Lindquist E.A."/>
            <person name="Lucas S."/>
            <person name="Paulsen I.T."/>
            <person name="Hattenrath-Lehmann T.K."/>
            <person name="Talmage S.C."/>
            <person name="Walker E.A."/>
            <person name="Koch F."/>
            <person name="Burson A.M."/>
            <person name="Marcoval M.A."/>
            <person name="Tang Y.Z."/>
            <person name="Lecleir G.R."/>
            <person name="Coyne K.J."/>
            <person name="Berg G.M."/>
            <person name="Bertrand E.M."/>
            <person name="Saito M.A."/>
            <person name="Gladyshev V.N."/>
            <person name="Grigoriev I.V."/>
        </authorList>
    </citation>
    <scope>NUCLEOTIDE SEQUENCE [LARGE SCALE GENOMIC DNA]</scope>
    <source>
        <strain evidence="12">CCMP 1984</strain>
    </source>
</reference>
<dbReference type="PANTHER" id="PTHR24014:SF4">
    <property type="entry name" value="2-OXOGLUTARATE AND IRON-DEPENDENT OXYGENASE DOMAIN-CONTAINING PROTEIN 2"/>
    <property type="match status" value="1"/>
</dbReference>
<dbReference type="Gene3D" id="3.40.50.300">
    <property type="entry name" value="P-loop containing nucleotide triphosphate hydrolases"/>
    <property type="match status" value="1"/>
</dbReference>
<evidence type="ECO:0000313" key="12">
    <source>
        <dbReference type="Proteomes" id="UP000002729"/>
    </source>
</evidence>
<dbReference type="RefSeq" id="XP_009039482.1">
    <property type="nucleotide sequence ID" value="XM_009041234.1"/>
</dbReference>
<dbReference type="Gene3D" id="2.60.120.620">
    <property type="entry name" value="q2cbj1_9rhob like domain"/>
    <property type="match status" value="1"/>
</dbReference>
<dbReference type="GO" id="GO:0051213">
    <property type="term" value="F:dioxygenase activity"/>
    <property type="evidence" value="ECO:0007669"/>
    <property type="project" value="UniProtKB-KW"/>
</dbReference>
<keyword evidence="12" id="KW-1185">Reference proteome</keyword>
<keyword evidence="2" id="KW-0001">2Fe-2S</keyword>
<dbReference type="InterPro" id="IPR006620">
    <property type="entry name" value="Pro_4_hyd_alph"/>
</dbReference>
<dbReference type="InParanoid" id="F0YG41"/>
<keyword evidence="8" id="KW-0411">Iron-sulfur</keyword>